<evidence type="ECO:0000313" key="2">
    <source>
        <dbReference type="EMBL" id="PJA90193.1"/>
    </source>
</evidence>
<dbReference type="InterPro" id="IPR053392">
    <property type="entry name" value="Transposase_IS30-like"/>
</dbReference>
<organism evidence="2 3">
    <name type="scientific">Candidatus Magasanikbacteria bacterium CG_4_9_14_3_um_filter_32_9</name>
    <dbReference type="NCBI Taxonomy" id="1974644"/>
    <lineage>
        <taxon>Bacteria</taxon>
        <taxon>Candidatus Magasanikiibacteriota</taxon>
    </lineage>
</organism>
<dbReference type="Proteomes" id="UP000230843">
    <property type="component" value="Unassembled WGS sequence"/>
</dbReference>
<dbReference type="Gene3D" id="3.30.420.10">
    <property type="entry name" value="Ribonuclease H-like superfamily/Ribonuclease H"/>
    <property type="match status" value="1"/>
</dbReference>
<dbReference type="GO" id="GO:0003676">
    <property type="term" value="F:nucleic acid binding"/>
    <property type="evidence" value="ECO:0007669"/>
    <property type="project" value="InterPro"/>
</dbReference>
<gene>
    <name evidence="2" type="ORF">CO137_00875</name>
</gene>
<sequence length="204" mass="24309">MYDRNGRYEKLYQYLRQAKPKRHKLYSRKSHKFPIVERISIHERPIIVGERKRYGDWESDSVIFRKQKTALSVQSERKSKLIRMHKVVNKTAEETKYALIKTIESLPSEMFKTITFDNGGEGSKHTEIRKEYDIETYFCDPFASWQKGGVENANKLIRQYLPRSTDLSKLTDRDIYDIQEKLNNRPRKCLNYKSSNEIINEVVH</sequence>
<dbReference type="AlphaFoldDB" id="A0A2M7Z7E3"/>
<evidence type="ECO:0000313" key="3">
    <source>
        <dbReference type="Proteomes" id="UP000230843"/>
    </source>
</evidence>
<dbReference type="InterPro" id="IPR001584">
    <property type="entry name" value="Integrase_cat-core"/>
</dbReference>
<dbReference type="GO" id="GO:0015074">
    <property type="term" value="P:DNA integration"/>
    <property type="evidence" value="ECO:0007669"/>
    <property type="project" value="InterPro"/>
</dbReference>
<evidence type="ECO:0000259" key="1">
    <source>
        <dbReference type="PROSITE" id="PS50994"/>
    </source>
</evidence>
<accession>A0A2M7Z7E3</accession>
<dbReference type="NCBIfam" id="NF033563">
    <property type="entry name" value="transpos_IS30"/>
    <property type="match status" value="1"/>
</dbReference>
<dbReference type="EMBL" id="PFVJ01000020">
    <property type="protein sequence ID" value="PJA90193.1"/>
    <property type="molecule type" value="Genomic_DNA"/>
</dbReference>
<reference evidence="3" key="1">
    <citation type="submission" date="2017-09" db="EMBL/GenBank/DDBJ databases">
        <title>Depth-based differentiation of microbial function through sediment-hosted aquifers and enrichment of novel symbionts in the deep terrestrial subsurface.</title>
        <authorList>
            <person name="Probst A.J."/>
            <person name="Ladd B."/>
            <person name="Jarett J.K."/>
            <person name="Geller-Mcgrath D.E."/>
            <person name="Sieber C.M.K."/>
            <person name="Emerson J.B."/>
            <person name="Anantharaman K."/>
            <person name="Thomas B.C."/>
            <person name="Malmstrom R."/>
            <person name="Stieglmeier M."/>
            <person name="Klingl A."/>
            <person name="Woyke T."/>
            <person name="Ryan C.M."/>
            <person name="Banfield J.F."/>
        </authorList>
    </citation>
    <scope>NUCLEOTIDE SEQUENCE [LARGE SCALE GENOMIC DNA]</scope>
</reference>
<dbReference type="PROSITE" id="PS50994">
    <property type="entry name" value="INTEGRASE"/>
    <property type="match status" value="1"/>
</dbReference>
<dbReference type="InterPro" id="IPR051917">
    <property type="entry name" value="Transposase-Integrase"/>
</dbReference>
<dbReference type="GO" id="GO:0004803">
    <property type="term" value="F:transposase activity"/>
    <property type="evidence" value="ECO:0007669"/>
    <property type="project" value="TreeGrafter"/>
</dbReference>
<feature type="domain" description="Integrase catalytic" evidence="1">
    <location>
        <begin position="41"/>
        <end position="204"/>
    </location>
</feature>
<comment type="caution">
    <text evidence="2">The sequence shown here is derived from an EMBL/GenBank/DDBJ whole genome shotgun (WGS) entry which is preliminary data.</text>
</comment>
<protein>
    <recommendedName>
        <fullName evidence="1">Integrase catalytic domain-containing protein</fullName>
    </recommendedName>
</protein>
<proteinExistence type="predicted"/>
<dbReference type="InterPro" id="IPR012337">
    <property type="entry name" value="RNaseH-like_sf"/>
</dbReference>
<dbReference type="GO" id="GO:0032196">
    <property type="term" value="P:transposition"/>
    <property type="evidence" value="ECO:0007669"/>
    <property type="project" value="TreeGrafter"/>
</dbReference>
<name>A0A2M7Z7E3_9BACT</name>
<dbReference type="SUPFAM" id="SSF53098">
    <property type="entry name" value="Ribonuclease H-like"/>
    <property type="match status" value="1"/>
</dbReference>
<dbReference type="InterPro" id="IPR036397">
    <property type="entry name" value="RNaseH_sf"/>
</dbReference>
<dbReference type="PANTHER" id="PTHR10948:SF23">
    <property type="entry name" value="TRANSPOSASE INSI FOR INSERTION SEQUENCE ELEMENT IS30A-RELATED"/>
    <property type="match status" value="1"/>
</dbReference>
<dbReference type="PANTHER" id="PTHR10948">
    <property type="entry name" value="TRANSPOSASE"/>
    <property type="match status" value="1"/>
</dbReference>
<dbReference type="GO" id="GO:0005829">
    <property type="term" value="C:cytosol"/>
    <property type="evidence" value="ECO:0007669"/>
    <property type="project" value="TreeGrafter"/>
</dbReference>